<evidence type="ECO:0000256" key="2">
    <source>
        <dbReference type="ARBA" id="ARBA00023034"/>
    </source>
</evidence>
<dbReference type="InterPro" id="IPR008628">
    <property type="entry name" value="GPP34-like"/>
</dbReference>
<gene>
    <name evidence="5" type="ORF">RT717_08795</name>
</gene>
<evidence type="ECO:0000256" key="1">
    <source>
        <dbReference type="ARBA" id="ARBA00004255"/>
    </source>
</evidence>
<comment type="subcellular location">
    <subcellularLocation>
        <location evidence="1">Golgi apparatus membrane</location>
        <topology evidence="1">Peripheral membrane protein</topology>
        <orientation evidence="1">Cytoplasmic side</orientation>
    </subcellularLocation>
</comment>
<evidence type="ECO:0000313" key="5">
    <source>
        <dbReference type="EMBL" id="WOK08732.1"/>
    </source>
</evidence>
<evidence type="ECO:0000256" key="4">
    <source>
        <dbReference type="ARBA" id="ARBA00023136"/>
    </source>
</evidence>
<protein>
    <submittedName>
        <fullName evidence="5">GPP34 family phosphoprotein</fullName>
    </submittedName>
</protein>
<accession>A0ABZ0IUL2</accession>
<reference evidence="5 6" key="1">
    <citation type="journal article" date="2023" name="Microbiol. Resour. Announc.">
        <title>Complete Genome Sequence of Imperialibacter roseus strain P4T.</title>
        <authorList>
            <person name="Tizabi D.R."/>
            <person name="Bachvaroff T."/>
            <person name="Hill R.T."/>
        </authorList>
    </citation>
    <scope>NUCLEOTIDE SEQUENCE [LARGE SCALE GENOMIC DNA]</scope>
    <source>
        <strain evidence="5 6">P4T</strain>
    </source>
</reference>
<dbReference type="RefSeq" id="WP_317491365.1">
    <property type="nucleotide sequence ID" value="NZ_CP136051.1"/>
</dbReference>
<proteinExistence type="predicted"/>
<dbReference type="Gene3D" id="1.10.3630.10">
    <property type="entry name" value="yeast vps74-n-term truncation variant domain like"/>
    <property type="match status" value="1"/>
</dbReference>
<organism evidence="5 6">
    <name type="scientific">Imperialibacter roseus</name>
    <dbReference type="NCBI Taxonomy" id="1324217"/>
    <lineage>
        <taxon>Bacteria</taxon>
        <taxon>Pseudomonadati</taxon>
        <taxon>Bacteroidota</taxon>
        <taxon>Cytophagia</taxon>
        <taxon>Cytophagales</taxon>
        <taxon>Flammeovirgaceae</taxon>
        <taxon>Imperialibacter</taxon>
    </lineage>
</organism>
<dbReference type="Proteomes" id="UP001302349">
    <property type="component" value="Chromosome"/>
</dbReference>
<keyword evidence="3" id="KW-0446">Lipid-binding</keyword>
<keyword evidence="4" id="KW-0472">Membrane</keyword>
<keyword evidence="6" id="KW-1185">Reference proteome</keyword>
<evidence type="ECO:0000313" key="6">
    <source>
        <dbReference type="Proteomes" id="UP001302349"/>
    </source>
</evidence>
<sequence length="211" mass="22844">MRLSLAEGLLLIALDDNEGRLLADAEKGIIDALVAAGIFELNLLRKIGFEGGKITIKDTTSSGNKILDHILSGIGSGGKSVKDTVVSLSPQMRSLYEMCIDLLIGRGILKREATRLLWIPISERMDNANYAYEKEIRDSLKSIVLKGVKPTPAFVILASLLGSLEILDEVFTDKDELIDAIKFAKDSVHSGTLPAEVASSLDEVKEHIAAL</sequence>
<keyword evidence="2" id="KW-0333">Golgi apparatus</keyword>
<evidence type="ECO:0000256" key="3">
    <source>
        <dbReference type="ARBA" id="ARBA00023121"/>
    </source>
</evidence>
<dbReference type="EMBL" id="CP136051">
    <property type="protein sequence ID" value="WOK08732.1"/>
    <property type="molecule type" value="Genomic_DNA"/>
</dbReference>
<dbReference type="Pfam" id="PF05719">
    <property type="entry name" value="GPP34"/>
    <property type="match status" value="1"/>
</dbReference>
<dbReference type="InterPro" id="IPR038261">
    <property type="entry name" value="GPP34-like_sf"/>
</dbReference>
<name>A0ABZ0IUL2_9BACT</name>